<name>A0A1X7RHS1_ZYMT9</name>
<proteinExistence type="predicted"/>
<evidence type="ECO:0000256" key="1">
    <source>
        <dbReference type="SAM" id="MobiDB-lite"/>
    </source>
</evidence>
<feature type="chain" id="PRO_5012033138" evidence="2">
    <location>
        <begin position="22"/>
        <end position="293"/>
    </location>
</feature>
<feature type="signal peptide" evidence="2">
    <location>
        <begin position="1"/>
        <end position="21"/>
    </location>
</feature>
<evidence type="ECO:0000256" key="2">
    <source>
        <dbReference type="SAM" id="SignalP"/>
    </source>
</evidence>
<protein>
    <submittedName>
        <fullName evidence="3">Uncharacterized protein</fullName>
    </submittedName>
</protein>
<dbReference type="EMBL" id="LT853692">
    <property type="protein sequence ID" value="SMQ46962.1"/>
    <property type="molecule type" value="Genomic_DNA"/>
</dbReference>
<reference evidence="3 4" key="1">
    <citation type="submission" date="2016-06" db="EMBL/GenBank/DDBJ databases">
        <authorList>
            <person name="Kjaerup R.B."/>
            <person name="Dalgaard T.S."/>
            <person name="Juul-Madsen H.R."/>
        </authorList>
    </citation>
    <scope>NUCLEOTIDE SEQUENCE [LARGE SCALE GENOMIC DNA]</scope>
</reference>
<keyword evidence="4" id="KW-1185">Reference proteome</keyword>
<evidence type="ECO:0000313" key="4">
    <source>
        <dbReference type="Proteomes" id="UP000215127"/>
    </source>
</evidence>
<sequence length="293" mass="30228">MVFNLFNTLVCACAFATISSAQVVPCADDDSACWDVVFEADEAEFQSVVSVLKTALPEDVLPRISTAYDARDIYLSAASDLYLATVIVDSMPDATDFPDWFLDLPSAVQTFLGPKPLTPTANTPDFDQLLTSGGPEQVAILSVLQTAIPPSLLEKGLTDYGAYLSEFASAFDSDASTYPTWVSALPTNVLAYFEIELETALGATLIVPQQTSNVASGTTVQTSAITVTSTTLASITKPPRTTTTATQTIGGTTMTTTGGGGGVGGDVPGGAAAMPMVGTGAVILVGVVGLMAL</sequence>
<dbReference type="AlphaFoldDB" id="A0A1X7RHS1"/>
<evidence type="ECO:0000313" key="3">
    <source>
        <dbReference type="EMBL" id="SMQ46962.1"/>
    </source>
</evidence>
<accession>A0A1X7RHS1</accession>
<feature type="region of interest" description="Disordered" evidence="1">
    <location>
        <begin position="237"/>
        <end position="261"/>
    </location>
</feature>
<dbReference type="Proteomes" id="UP000215127">
    <property type="component" value="Chromosome 1"/>
</dbReference>
<gene>
    <name evidence="3" type="ORF">ZT3D7_G2109</name>
</gene>
<keyword evidence="2" id="KW-0732">Signal</keyword>
<organism evidence="3 4">
    <name type="scientific">Zymoseptoria tritici (strain ST99CH_3D7)</name>
    <dbReference type="NCBI Taxonomy" id="1276538"/>
    <lineage>
        <taxon>Eukaryota</taxon>
        <taxon>Fungi</taxon>
        <taxon>Dikarya</taxon>
        <taxon>Ascomycota</taxon>
        <taxon>Pezizomycotina</taxon>
        <taxon>Dothideomycetes</taxon>
        <taxon>Dothideomycetidae</taxon>
        <taxon>Mycosphaerellales</taxon>
        <taxon>Mycosphaerellaceae</taxon>
        <taxon>Zymoseptoria</taxon>
    </lineage>
</organism>
<feature type="compositionally biased region" description="Low complexity" evidence="1">
    <location>
        <begin position="241"/>
        <end position="256"/>
    </location>
</feature>